<proteinExistence type="predicted"/>
<evidence type="ECO:0000256" key="1">
    <source>
        <dbReference type="SAM" id="MobiDB-lite"/>
    </source>
</evidence>
<dbReference type="Proteomes" id="UP000305546">
    <property type="component" value="Unassembled WGS sequence"/>
</dbReference>
<keyword evidence="2" id="KW-1133">Transmembrane helix</keyword>
<evidence type="ECO:0000313" key="4">
    <source>
        <dbReference type="Proteomes" id="UP000305546"/>
    </source>
</evidence>
<evidence type="ECO:0008006" key="5">
    <source>
        <dbReference type="Google" id="ProtNLM"/>
    </source>
</evidence>
<comment type="caution">
    <text evidence="3">The sequence shown here is derived from an EMBL/GenBank/DDBJ whole genome shotgun (WGS) entry which is preliminary data.</text>
</comment>
<evidence type="ECO:0000313" key="3">
    <source>
        <dbReference type="EMBL" id="TNC23769.1"/>
    </source>
</evidence>
<dbReference type="RefSeq" id="WP_139098409.1">
    <property type="nucleotide sequence ID" value="NZ_VDFW01000018.1"/>
</dbReference>
<dbReference type="EMBL" id="VDFW01000018">
    <property type="protein sequence ID" value="TNC23769.1"/>
    <property type="molecule type" value="Genomic_DNA"/>
</dbReference>
<keyword evidence="2" id="KW-0472">Membrane</keyword>
<keyword evidence="4" id="KW-1185">Reference proteome</keyword>
<accession>A0A5C4LWV4</accession>
<dbReference type="AlphaFoldDB" id="A0A5C4LWV4"/>
<reference evidence="3 4" key="1">
    <citation type="submission" date="2019-06" db="EMBL/GenBank/DDBJ databases">
        <title>Amycolatopsis alkalitolerans sp. nov., isolated from Gastrodia elata Blume.</title>
        <authorList>
            <person name="Narsing Rao M.P."/>
            <person name="Li W.J."/>
        </authorList>
    </citation>
    <scope>NUCLEOTIDE SEQUENCE [LARGE SCALE GENOMIC DNA]</scope>
    <source>
        <strain evidence="3 4">SYSUP0005</strain>
    </source>
</reference>
<keyword evidence="2" id="KW-0812">Transmembrane</keyword>
<feature type="region of interest" description="Disordered" evidence="1">
    <location>
        <begin position="1"/>
        <end position="37"/>
    </location>
</feature>
<protein>
    <recommendedName>
        <fullName evidence="5">Sensor domain-containing protein</fullName>
    </recommendedName>
</protein>
<name>A0A5C4LWV4_9PSEU</name>
<feature type="transmembrane region" description="Helical" evidence="2">
    <location>
        <begin position="46"/>
        <end position="67"/>
    </location>
</feature>
<sequence length="304" mass="30922">MRSTSPAQNHDPDDTDRERAQAATGEPEPELPATSRRWPSKFRRPFVLATTTLVIVSGVVAAMVLTMHGRSPSPTSAAAADRSTVEPPAAAGTSAPAASAAPTTCPTAPMAGSVTAGDGHLTLTADQVPYSTLVQSDLPEGWQVAPAPDSATGTAPASGYSPLDDLARTMSRAPVRTGVRFVKGNSGSLVQQAVAVPAKDGASAALTAFSSATRACTEFAIPGRGSSQRVTVRPLVTPARGDSSAAVQLVTPTSRGQVVVDVVVVRIGKALTTLYLAGVGDVPADLVDSVTAHALDRVRAAARA</sequence>
<feature type="compositionally biased region" description="Basic and acidic residues" evidence="1">
    <location>
        <begin position="10"/>
        <end position="20"/>
    </location>
</feature>
<feature type="region of interest" description="Disordered" evidence="1">
    <location>
        <begin position="70"/>
        <end position="105"/>
    </location>
</feature>
<gene>
    <name evidence="3" type="ORF">FG385_20665</name>
</gene>
<organism evidence="3 4">
    <name type="scientific">Amycolatopsis alkalitolerans</name>
    <dbReference type="NCBI Taxonomy" id="2547244"/>
    <lineage>
        <taxon>Bacteria</taxon>
        <taxon>Bacillati</taxon>
        <taxon>Actinomycetota</taxon>
        <taxon>Actinomycetes</taxon>
        <taxon>Pseudonocardiales</taxon>
        <taxon>Pseudonocardiaceae</taxon>
        <taxon>Amycolatopsis</taxon>
    </lineage>
</organism>
<evidence type="ECO:0000256" key="2">
    <source>
        <dbReference type="SAM" id="Phobius"/>
    </source>
</evidence>
<feature type="compositionally biased region" description="Low complexity" evidence="1">
    <location>
        <begin position="87"/>
        <end position="105"/>
    </location>
</feature>